<organism evidence="2 3">
    <name type="scientific">Chryseobacterium luteum</name>
    <dbReference type="NCBI Taxonomy" id="421531"/>
    <lineage>
        <taxon>Bacteria</taxon>
        <taxon>Pseudomonadati</taxon>
        <taxon>Bacteroidota</taxon>
        <taxon>Flavobacteriia</taxon>
        <taxon>Flavobacteriales</taxon>
        <taxon>Weeksellaceae</taxon>
        <taxon>Chryseobacterium group</taxon>
        <taxon>Chryseobacterium</taxon>
    </lineage>
</organism>
<dbReference type="Proteomes" id="UP000028703">
    <property type="component" value="Unassembled WGS sequence"/>
</dbReference>
<name>A0A085ZX61_9FLAO</name>
<keyword evidence="1" id="KW-0732">Signal</keyword>
<evidence type="ECO:0000313" key="3">
    <source>
        <dbReference type="Proteomes" id="UP000028703"/>
    </source>
</evidence>
<proteinExistence type="predicted"/>
<keyword evidence="3" id="KW-1185">Reference proteome</keyword>
<accession>A0A085ZX61</accession>
<evidence type="ECO:0000313" key="2">
    <source>
        <dbReference type="EMBL" id="KFF09025.1"/>
    </source>
</evidence>
<feature type="chain" id="PRO_5001801747" evidence="1">
    <location>
        <begin position="20"/>
        <end position="267"/>
    </location>
</feature>
<dbReference type="EMBL" id="JPRO01000001">
    <property type="protein sequence ID" value="KFF09025.1"/>
    <property type="molecule type" value="Genomic_DNA"/>
</dbReference>
<dbReference type="RefSeq" id="WP_034700835.1">
    <property type="nucleotide sequence ID" value="NZ_JPRO01000001.1"/>
</dbReference>
<dbReference type="AlphaFoldDB" id="A0A085ZX61"/>
<feature type="signal peptide" evidence="1">
    <location>
        <begin position="1"/>
        <end position="19"/>
    </location>
</feature>
<protein>
    <submittedName>
        <fullName evidence="2">Uncharacterized protein</fullName>
    </submittedName>
</protein>
<gene>
    <name evidence="2" type="ORF">IX38_00465</name>
</gene>
<reference evidence="2 3" key="1">
    <citation type="submission" date="2014-07" db="EMBL/GenBank/DDBJ databases">
        <title>Genome of Chryseobacterium luteum DSM 18605.</title>
        <authorList>
            <person name="Stropko S.J."/>
            <person name="Pipes S.E."/>
            <person name="Newman J.D."/>
        </authorList>
    </citation>
    <scope>NUCLEOTIDE SEQUENCE [LARGE SCALE GENOMIC DNA]</scope>
    <source>
        <strain evidence="2 3">DSM 18605</strain>
    </source>
</reference>
<sequence length="267" mass="31596">MKKSLSAFLIIMTSVSFSAQNIIKYDFKKRVNHVFQDVLYVAFEDIMNNSYGKTKNIELGIIPLSFALWNNKNVDNTHSKKQELHNKYEIYRYKSDDHFNVRIDLNDNKEGVYNNSMSIDTNKLLIKFEKDKYNTHVYTYLDAFGISFNFDNDENNTGLSKNFFCKTKVNSNGYINTAADFRIYNIFYFTTLSISSRSWDKKNDNERFDITIYEVSDNDNTLRMRKTLIKGNNEGAIKYLKKNDIDYVDYLENWGEKFKEEDFKPLE</sequence>
<comment type="caution">
    <text evidence="2">The sequence shown here is derived from an EMBL/GenBank/DDBJ whole genome shotgun (WGS) entry which is preliminary data.</text>
</comment>
<dbReference type="OrthoDB" id="1263742at2"/>
<evidence type="ECO:0000256" key="1">
    <source>
        <dbReference type="SAM" id="SignalP"/>
    </source>
</evidence>